<dbReference type="GeneID" id="23566731"/>
<dbReference type="OrthoDB" id="16824at2759"/>
<dbReference type="PANTHER" id="PTHR28075">
    <property type="entry name" value="CHROMOSOME 16, WHOLE GENOME SHOTGUN SEQUENCE"/>
    <property type="match status" value="1"/>
</dbReference>
<keyword evidence="3" id="KW-1185">Reference proteome</keyword>
<feature type="signal peptide" evidence="1">
    <location>
        <begin position="1"/>
        <end position="20"/>
    </location>
</feature>
<evidence type="ECO:0000313" key="2">
    <source>
        <dbReference type="EMBL" id="KIS66915.1"/>
    </source>
</evidence>
<dbReference type="Proteomes" id="UP000000561">
    <property type="component" value="Chromosome 16"/>
</dbReference>
<sequence>MFGRIFHLLIDAMLVSVALSGIKRSTGLTPAVSRMPNKDLRNLLRIYLEAGEWIMDFSVVILGRSSSFERLR</sequence>
<name>A0A0D1DWL5_MYCMD</name>
<reference evidence="2 3" key="1">
    <citation type="journal article" date="2006" name="Nature">
        <title>Insights from the genome of the biotrophic fungal plant pathogen Ustilago maydis.</title>
        <authorList>
            <person name="Kamper J."/>
            <person name="Kahmann R."/>
            <person name="Bolker M."/>
            <person name="Ma L.J."/>
            <person name="Brefort T."/>
            <person name="Saville B.J."/>
            <person name="Banuett F."/>
            <person name="Kronstad J.W."/>
            <person name="Gold S.E."/>
            <person name="Muller O."/>
            <person name="Perlin M.H."/>
            <person name="Wosten H.A."/>
            <person name="de Vries R."/>
            <person name="Ruiz-Herrera J."/>
            <person name="Reynaga-Pena C.G."/>
            <person name="Snetselaar K."/>
            <person name="McCann M."/>
            <person name="Perez-Martin J."/>
            <person name="Feldbrugge M."/>
            <person name="Basse C.W."/>
            <person name="Steinberg G."/>
            <person name="Ibeas J.I."/>
            <person name="Holloman W."/>
            <person name="Guzman P."/>
            <person name="Farman M."/>
            <person name="Stajich J.E."/>
            <person name="Sentandreu R."/>
            <person name="Gonzalez-Prieto J.M."/>
            <person name="Kennell J.C."/>
            <person name="Molina L."/>
            <person name="Schirawski J."/>
            <person name="Mendoza-Mendoza A."/>
            <person name="Greilinger D."/>
            <person name="Munch K."/>
            <person name="Rossel N."/>
            <person name="Scherer M."/>
            <person name="Vranes M."/>
            <person name="Ladendorf O."/>
            <person name="Vincon V."/>
            <person name="Fuchs U."/>
            <person name="Sandrock B."/>
            <person name="Meng S."/>
            <person name="Ho E.C."/>
            <person name="Cahill M.J."/>
            <person name="Boyce K.J."/>
            <person name="Klose J."/>
            <person name="Klosterman S.J."/>
            <person name="Deelstra H.J."/>
            <person name="Ortiz-Castellanos L."/>
            <person name="Li W."/>
            <person name="Sanchez-Alonso P."/>
            <person name="Schreier P.H."/>
            <person name="Hauser-Hahn I."/>
            <person name="Vaupel M."/>
            <person name="Koopmann E."/>
            <person name="Friedrich G."/>
            <person name="Voss H."/>
            <person name="Schluter T."/>
            <person name="Margolis J."/>
            <person name="Platt D."/>
            <person name="Swimmer C."/>
            <person name="Gnirke A."/>
            <person name="Chen F."/>
            <person name="Vysotskaia V."/>
            <person name="Mannhaupt G."/>
            <person name="Guldener U."/>
            <person name="Munsterkotter M."/>
            <person name="Haase D."/>
            <person name="Oesterheld M."/>
            <person name="Mewes H.W."/>
            <person name="Mauceli E.W."/>
            <person name="DeCaprio D."/>
            <person name="Wade C.M."/>
            <person name="Butler J."/>
            <person name="Young S."/>
            <person name="Jaffe D.B."/>
            <person name="Calvo S."/>
            <person name="Nusbaum C."/>
            <person name="Galagan J."/>
            <person name="Birren B.W."/>
        </authorList>
    </citation>
    <scope>NUCLEOTIDE SEQUENCE [LARGE SCALE GENOMIC DNA]</scope>
    <source>
        <strain evidence="3">DSM 14603 / FGSC 9021 / UM521</strain>
    </source>
</reference>
<dbReference type="GO" id="GO:0005737">
    <property type="term" value="C:cytoplasm"/>
    <property type="evidence" value="ECO:0000318"/>
    <property type="project" value="GO_Central"/>
</dbReference>
<dbReference type="Pfam" id="PF08520">
    <property type="entry name" value="Mitofissin"/>
    <property type="match status" value="1"/>
</dbReference>
<accession>A0A0D1DWL5</accession>
<keyword evidence="1" id="KW-0732">Signal</keyword>
<dbReference type="KEGG" id="uma:UMAG_10742"/>
<evidence type="ECO:0000313" key="3">
    <source>
        <dbReference type="Proteomes" id="UP000000561"/>
    </source>
</evidence>
<dbReference type="InParanoid" id="A0A0D1DWL5"/>
<dbReference type="EMBL" id="CM003155">
    <property type="protein sequence ID" value="KIS66915.1"/>
    <property type="molecule type" value="Genomic_DNA"/>
</dbReference>
<organism evidence="2 3">
    <name type="scientific">Mycosarcoma maydis</name>
    <name type="common">Corn smut fungus</name>
    <name type="synonym">Ustilago maydis</name>
    <dbReference type="NCBI Taxonomy" id="5270"/>
    <lineage>
        <taxon>Eukaryota</taxon>
        <taxon>Fungi</taxon>
        <taxon>Dikarya</taxon>
        <taxon>Basidiomycota</taxon>
        <taxon>Ustilaginomycotina</taxon>
        <taxon>Ustilaginomycetes</taxon>
        <taxon>Ustilaginales</taxon>
        <taxon>Ustilaginaceae</taxon>
        <taxon>Mycosarcoma</taxon>
    </lineage>
</organism>
<dbReference type="PANTHER" id="PTHR28075:SF1">
    <property type="entry name" value="DUF1748-DOMAIN-CONTAINING PROTEIN"/>
    <property type="match status" value="1"/>
</dbReference>
<evidence type="ECO:0000256" key="1">
    <source>
        <dbReference type="SAM" id="SignalP"/>
    </source>
</evidence>
<feature type="chain" id="PRO_5002229433" description="DUF1748-domain-containing protein" evidence="1">
    <location>
        <begin position="21"/>
        <end position="72"/>
    </location>
</feature>
<dbReference type="AlphaFoldDB" id="A0A0D1DWL5"/>
<proteinExistence type="predicted"/>
<dbReference type="VEuPathDB" id="FungiDB:UMAG_10742"/>
<dbReference type="RefSeq" id="XP_011391546.1">
    <property type="nucleotide sequence ID" value="XM_011393244.1"/>
</dbReference>
<dbReference type="InterPro" id="IPR013726">
    <property type="entry name" value="Mitofissin"/>
</dbReference>
<protein>
    <recommendedName>
        <fullName evidence="4">DUF1748-domain-containing protein</fullName>
    </recommendedName>
</protein>
<dbReference type="eggNOG" id="ENOG502S6Z8">
    <property type="taxonomic scope" value="Eukaryota"/>
</dbReference>
<gene>
    <name evidence="2" type="ORF">UMAG_10742</name>
</gene>
<evidence type="ECO:0008006" key="4">
    <source>
        <dbReference type="Google" id="ProtNLM"/>
    </source>
</evidence>